<dbReference type="EMBL" id="UHFN01000004">
    <property type="protein sequence ID" value="SUN58223.1"/>
    <property type="molecule type" value="Genomic_DNA"/>
</dbReference>
<dbReference type="Proteomes" id="UP000254924">
    <property type="component" value="Unassembled WGS sequence"/>
</dbReference>
<accession>A0A380K213</accession>
<dbReference type="AlphaFoldDB" id="A0A380K213"/>
<sequence length="56" mass="6177">MMTVLLVFVSLVIAASAIFGAWAICSISREADEAAERLLKDYTLSKQDVLKNKSMK</sequence>
<dbReference type="EMBL" id="UHFN01000002">
    <property type="protein sequence ID" value="SUN58174.1"/>
    <property type="molecule type" value="Genomic_DNA"/>
</dbReference>
<gene>
    <name evidence="1" type="ORF">NCTC12224_00198</name>
    <name evidence="2" type="ORF">NCTC12224_00249</name>
</gene>
<evidence type="ECO:0000313" key="3">
    <source>
        <dbReference type="Proteomes" id="UP000254924"/>
    </source>
</evidence>
<proteinExistence type="predicted"/>
<evidence type="ECO:0000313" key="1">
    <source>
        <dbReference type="EMBL" id="SUN58174.1"/>
    </source>
</evidence>
<reference evidence="2 3" key="1">
    <citation type="submission" date="2018-06" db="EMBL/GenBank/DDBJ databases">
        <authorList>
            <consortium name="Pathogen Informatics"/>
            <person name="Doyle S."/>
        </authorList>
    </citation>
    <scope>NUCLEOTIDE SEQUENCE [LARGE SCALE GENOMIC DNA]</scope>
    <source>
        <strain evidence="2 3">NCTC12224</strain>
    </source>
</reference>
<organism evidence="2 3">
    <name type="scientific">Streptococcus hyointestinalis</name>
    <dbReference type="NCBI Taxonomy" id="1337"/>
    <lineage>
        <taxon>Bacteria</taxon>
        <taxon>Bacillati</taxon>
        <taxon>Bacillota</taxon>
        <taxon>Bacilli</taxon>
        <taxon>Lactobacillales</taxon>
        <taxon>Streptococcaceae</taxon>
        <taxon>Streptococcus</taxon>
    </lineage>
</organism>
<protein>
    <submittedName>
        <fullName evidence="2">Uncharacterized protein</fullName>
    </submittedName>
</protein>
<keyword evidence="3" id="KW-1185">Reference proteome</keyword>
<name>A0A380K213_9STRE</name>
<evidence type="ECO:0000313" key="2">
    <source>
        <dbReference type="EMBL" id="SUN58223.1"/>
    </source>
</evidence>